<evidence type="ECO:0000313" key="3">
    <source>
        <dbReference type="Proteomes" id="UP000218615"/>
    </source>
</evidence>
<dbReference type="InterPro" id="IPR003779">
    <property type="entry name" value="CMD-like"/>
</dbReference>
<dbReference type="Gene3D" id="1.20.1290.10">
    <property type="entry name" value="AhpD-like"/>
    <property type="match status" value="1"/>
</dbReference>
<proteinExistence type="predicted"/>
<evidence type="ECO:0000259" key="1">
    <source>
        <dbReference type="Pfam" id="PF02627"/>
    </source>
</evidence>
<dbReference type="EMBL" id="FZMP01000113">
    <property type="protein sequence ID" value="SNQ60722.1"/>
    <property type="molecule type" value="Genomic_DNA"/>
</dbReference>
<evidence type="ECO:0000313" key="2">
    <source>
        <dbReference type="EMBL" id="SNQ60722.1"/>
    </source>
</evidence>
<feature type="domain" description="Carboxymuconolactone decarboxylase-like" evidence="1">
    <location>
        <begin position="29"/>
        <end position="111"/>
    </location>
</feature>
<dbReference type="RefSeq" id="WP_306453632.1">
    <property type="nucleotide sequence ID" value="NZ_FZMP01000113.1"/>
</dbReference>
<dbReference type="GO" id="GO:0051920">
    <property type="term" value="F:peroxiredoxin activity"/>
    <property type="evidence" value="ECO:0007669"/>
    <property type="project" value="InterPro"/>
</dbReference>
<dbReference type="Proteomes" id="UP000218615">
    <property type="component" value="Unassembled WGS sequence"/>
</dbReference>
<dbReference type="STRING" id="1392998.ANME2D_00873"/>
<dbReference type="Pfam" id="PF02627">
    <property type="entry name" value="CMD"/>
    <property type="match status" value="1"/>
</dbReference>
<dbReference type="PANTHER" id="PTHR33930:SF2">
    <property type="entry name" value="BLR3452 PROTEIN"/>
    <property type="match status" value="1"/>
</dbReference>
<protein>
    <submittedName>
        <fullName evidence="2">Protein-disulfide reductase</fullName>
    </submittedName>
</protein>
<accession>A0A284VNA5</accession>
<name>A0A284VNA5_9EURY</name>
<keyword evidence="3" id="KW-1185">Reference proteome</keyword>
<sequence length="132" mass="14413">MEPKKIIESIDDKMGFTPEIMNMMGEMNPELFEHYKKCDDNIQQDGALPAKVKVLMSLAVMAAQRCEPCCESQMRSALNHGATKEEIIETMNVIFITSGAPGVAACRKALKLMQGEEGGGSGHGCVPGRRPR</sequence>
<gene>
    <name evidence="2" type="ORF">MNV_200009</name>
</gene>
<dbReference type="AlphaFoldDB" id="A0A284VNA5"/>
<dbReference type="PANTHER" id="PTHR33930">
    <property type="entry name" value="ALKYL HYDROPEROXIDE REDUCTASE AHPD"/>
    <property type="match status" value="1"/>
</dbReference>
<dbReference type="SUPFAM" id="SSF69118">
    <property type="entry name" value="AhpD-like"/>
    <property type="match status" value="1"/>
</dbReference>
<organism evidence="2 3">
    <name type="scientific">Candidatus Methanoperedens nitratireducens</name>
    <dbReference type="NCBI Taxonomy" id="1392998"/>
    <lineage>
        <taxon>Archaea</taxon>
        <taxon>Methanobacteriati</taxon>
        <taxon>Methanobacteriota</taxon>
        <taxon>Stenosarchaea group</taxon>
        <taxon>Methanomicrobia</taxon>
        <taxon>Methanosarcinales</taxon>
        <taxon>ANME-2 cluster</taxon>
        <taxon>Candidatus Methanoperedentaceae</taxon>
        <taxon>Candidatus Methanoperedens</taxon>
    </lineage>
</organism>
<reference evidence="3" key="1">
    <citation type="submission" date="2017-06" db="EMBL/GenBank/DDBJ databases">
        <authorList>
            <person name="Cremers G."/>
        </authorList>
    </citation>
    <scope>NUCLEOTIDE SEQUENCE [LARGE SCALE GENOMIC DNA]</scope>
</reference>
<dbReference type="InterPro" id="IPR029032">
    <property type="entry name" value="AhpD-like"/>
</dbReference>